<evidence type="ECO:0000259" key="13">
    <source>
        <dbReference type="PROSITE" id="PS50885"/>
    </source>
</evidence>
<dbReference type="Gene3D" id="6.10.340.10">
    <property type="match status" value="1"/>
</dbReference>
<dbReference type="KEGG" id="aram:KAR29_08110"/>
<reference evidence="15" key="1">
    <citation type="submission" date="2021-04" db="EMBL/GenBank/DDBJ databases">
        <title>A novel Synergistetes isolate from a pyrite-forming mixed culture.</title>
        <authorList>
            <person name="Bunk B."/>
            <person name="Sproer C."/>
            <person name="Spring S."/>
            <person name="Pester M."/>
        </authorList>
    </citation>
    <scope>NUCLEOTIDE SEQUENCE [LARGE SCALE GENOMIC DNA]</scope>
    <source>
        <strain evidence="15">J.5.4.2-T.3.5.2</strain>
    </source>
</reference>
<dbReference type="PANTHER" id="PTHR45436:SF5">
    <property type="entry name" value="SENSOR HISTIDINE KINASE TRCS"/>
    <property type="match status" value="1"/>
</dbReference>
<accession>A0A9Q7EYL0</accession>
<comment type="subcellular location">
    <subcellularLocation>
        <location evidence="2">Membrane</location>
    </subcellularLocation>
</comment>
<dbReference type="CDD" id="cd00082">
    <property type="entry name" value="HisKA"/>
    <property type="match status" value="1"/>
</dbReference>
<feature type="transmembrane region" description="Helical" evidence="11">
    <location>
        <begin position="196"/>
        <end position="219"/>
    </location>
</feature>
<dbReference type="Gene3D" id="1.10.287.130">
    <property type="match status" value="1"/>
</dbReference>
<evidence type="ECO:0000256" key="4">
    <source>
        <dbReference type="ARBA" id="ARBA00022553"/>
    </source>
</evidence>
<dbReference type="FunFam" id="1.10.287.130:FF:000001">
    <property type="entry name" value="Two-component sensor histidine kinase"/>
    <property type="match status" value="1"/>
</dbReference>
<keyword evidence="15" id="KW-1185">Reference proteome</keyword>
<dbReference type="InterPro" id="IPR003594">
    <property type="entry name" value="HATPase_dom"/>
</dbReference>
<evidence type="ECO:0000256" key="11">
    <source>
        <dbReference type="SAM" id="Phobius"/>
    </source>
</evidence>
<dbReference type="GO" id="GO:0000155">
    <property type="term" value="F:phosphorelay sensor kinase activity"/>
    <property type="evidence" value="ECO:0007669"/>
    <property type="project" value="InterPro"/>
</dbReference>
<dbReference type="SMART" id="SM00388">
    <property type="entry name" value="HisKA"/>
    <property type="match status" value="1"/>
</dbReference>
<dbReference type="InterPro" id="IPR036097">
    <property type="entry name" value="HisK_dim/P_sf"/>
</dbReference>
<dbReference type="InterPro" id="IPR050428">
    <property type="entry name" value="TCS_sensor_his_kinase"/>
</dbReference>
<evidence type="ECO:0000256" key="5">
    <source>
        <dbReference type="ARBA" id="ARBA00022679"/>
    </source>
</evidence>
<feature type="transmembrane region" description="Helical" evidence="11">
    <location>
        <begin position="25"/>
        <end position="50"/>
    </location>
</feature>
<dbReference type="InterPro" id="IPR005467">
    <property type="entry name" value="His_kinase_dom"/>
</dbReference>
<dbReference type="GO" id="GO:0005886">
    <property type="term" value="C:plasma membrane"/>
    <property type="evidence" value="ECO:0007669"/>
    <property type="project" value="TreeGrafter"/>
</dbReference>
<evidence type="ECO:0000313" key="14">
    <source>
        <dbReference type="EMBL" id="QTX31347.1"/>
    </source>
</evidence>
<feature type="domain" description="Histidine kinase" evidence="12">
    <location>
        <begin position="280"/>
        <end position="495"/>
    </location>
</feature>
<evidence type="ECO:0000256" key="6">
    <source>
        <dbReference type="ARBA" id="ARBA00022692"/>
    </source>
</evidence>
<keyword evidence="10 11" id="KW-0472">Membrane</keyword>
<dbReference type="SUPFAM" id="SSF158472">
    <property type="entry name" value="HAMP domain-like"/>
    <property type="match status" value="1"/>
</dbReference>
<evidence type="ECO:0000256" key="3">
    <source>
        <dbReference type="ARBA" id="ARBA00012438"/>
    </source>
</evidence>
<evidence type="ECO:0000256" key="2">
    <source>
        <dbReference type="ARBA" id="ARBA00004370"/>
    </source>
</evidence>
<name>A0A9Q7EYL0_9BACT</name>
<evidence type="ECO:0000256" key="9">
    <source>
        <dbReference type="ARBA" id="ARBA00023012"/>
    </source>
</evidence>
<keyword evidence="9" id="KW-0902">Two-component regulatory system</keyword>
<evidence type="ECO:0000256" key="1">
    <source>
        <dbReference type="ARBA" id="ARBA00000085"/>
    </source>
</evidence>
<sequence length="516" mass="57978">MRDISGGKGRRRSLFHLRSFRFKMTLYYCLVLLGLVLGFGGAVLGFFSYFQIDSMNRSLRESSSRVAFHLATQGIFFIDSEEYILLRGTWSLLHLDFQIYDEGLNAHVGGSGRLHPGFALSPVLVGRLLRQGQEPRTVNLLEQDFAPRHLWLMPWYQPPGRSLIRVTWQQIRLPTRSYYVVVGMSLDSFLAARSQIAYVVVVTAAIAGLAALFLGYGAAVRAMEPLTTINRFISQVSIDNLGMRLPFGGDREIAELALHLNEMLDKLERSVHQLKQFTSDVSHELRTPIAVVKGKIEVSLLRDRDPAYYRKSLGEISKQVGNMQNMVEVLLELARLDALTGLEEPEAVDLCLIAEEVADAMAPIVASRRQKLRLDLDLAPILGRQGLLLRLVSNLLDNASKYTPEEKELGIRTGFHEARREAYIEVWDSGPGMEEEGVRRCFDRFWRADRARSTPGYGLGLTLVQRVAQLHRAEVDIDSVIAAGTTFRLRFPLDVQALTDYHGGLAQEEPPPGERA</sequence>
<dbReference type="CDD" id="cd06225">
    <property type="entry name" value="HAMP"/>
    <property type="match status" value="1"/>
</dbReference>
<protein>
    <recommendedName>
        <fullName evidence="3">histidine kinase</fullName>
        <ecNumber evidence="3">2.7.13.3</ecNumber>
    </recommendedName>
</protein>
<dbReference type="PROSITE" id="PS50109">
    <property type="entry name" value="HIS_KIN"/>
    <property type="match status" value="1"/>
</dbReference>
<dbReference type="CDD" id="cd00075">
    <property type="entry name" value="HATPase"/>
    <property type="match status" value="1"/>
</dbReference>
<dbReference type="SUPFAM" id="SSF47384">
    <property type="entry name" value="Homodimeric domain of signal transducing histidine kinase"/>
    <property type="match status" value="1"/>
</dbReference>
<dbReference type="InterPro" id="IPR036890">
    <property type="entry name" value="HATPase_C_sf"/>
</dbReference>
<dbReference type="AlphaFoldDB" id="A0A9Q7EYL0"/>
<keyword evidence="4" id="KW-0597">Phosphoprotein</keyword>
<evidence type="ECO:0000256" key="10">
    <source>
        <dbReference type="ARBA" id="ARBA00023136"/>
    </source>
</evidence>
<keyword evidence="8 11" id="KW-1133">Transmembrane helix</keyword>
<dbReference type="Pfam" id="PF02518">
    <property type="entry name" value="HATPase_c"/>
    <property type="match status" value="1"/>
</dbReference>
<evidence type="ECO:0000256" key="8">
    <source>
        <dbReference type="ARBA" id="ARBA00022989"/>
    </source>
</evidence>
<comment type="catalytic activity">
    <reaction evidence="1">
        <text>ATP + protein L-histidine = ADP + protein N-phospho-L-histidine.</text>
        <dbReference type="EC" id="2.7.13.3"/>
    </reaction>
</comment>
<dbReference type="SMART" id="SM00387">
    <property type="entry name" value="HATPase_c"/>
    <property type="match status" value="1"/>
</dbReference>
<dbReference type="Pfam" id="PF00512">
    <property type="entry name" value="HisKA"/>
    <property type="match status" value="1"/>
</dbReference>
<gene>
    <name evidence="14" type="ORF">KAR29_08110</name>
</gene>
<dbReference type="RefSeq" id="WP_274372501.1">
    <property type="nucleotide sequence ID" value="NZ_CP072943.1"/>
</dbReference>
<evidence type="ECO:0000259" key="12">
    <source>
        <dbReference type="PROSITE" id="PS50109"/>
    </source>
</evidence>
<keyword evidence="7 14" id="KW-0418">Kinase</keyword>
<dbReference type="InterPro" id="IPR003660">
    <property type="entry name" value="HAMP_dom"/>
</dbReference>
<proteinExistence type="predicted"/>
<feature type="domain" description="HAMP" evidence="13">
    <location>
        <begin position="220"/>
        <end position="272"/>
    </location>
</feature>
<dbReference type="EC" id="2.7.13.3" evidence="3"/>
<dbReference type="SMART" id="SM00304">
    <property type="entry name" value="HAMP"/>
    <property type="match status" value="1"/>
</dbReference>
<dbReference type="PRINTS" id="PR00344">
    <property type="entry name" value="BCTRLSENSOR"/>
</dbReference>
<keyword evidence="5" id="KW-0808">Transferase</keyword>
<dbReference type="Gene3D" id="3.30.565.10">
    <property type="entry name" value="Histidine kinase-like ATPase, C-terminal domain"/>
    <property type="match status" value="1"/>
</dbReference>
<dbReference type="Proteomes" id="UP000671879">
    <property type="component" value="Chromosome"/>
</dbReference>
<dbReference type="PROSITE" id="PS50885">
    <property type="entry name" value="HAMP"/>
    <property type="match status" value="1"/>
</dbReference>
<dbReference type="SUPFAM" id="SSF55874">
    <property type="entry name" value="ATPase domain of HSP90 chaperone/DNA topoisomerase II/histidine kinase"/>
    <property type="match status" value="1"/>
</dbReference>
<evidence type="ECO:0000313" key="15">
    <source>
        <dbReference type="Proteomes" id="UP000671879"/>
    </source>
</evidence>
<dbReference type="EMBL" id="CP072943">
    <property type="protein sequence ID" value="QTX31347.1"/>
    <property type="molecule type" value="Genomic_DNA"/>
</dbReference>
<keyword evidence="6 11" id="KW-0812">Transmembrane</keyword>
<organism evidence="14 15">
    <name type="scientific">Aminithiophilus ramosus</name>
    <dbReference type="NCBI Taxonomy" id="3029084"/>
    <lineage>
        <taxon>Bacteria</taxon>
        <taxon>Thermotogati</taxon>
        <taxon>Synergistota</taxon>
        <taxon>Synergistia</taxon>
        <taxon>Synergistales</taxon>
        <taxon>Aminithiophilaceae</taxon>
        <taxon>Aminithiophilus</taxon>
    </lineage>
</organism>
<dbReference type="InterPro" id="IPR004358">
    <property type="entry name" value="Sig_transdc_His_kin-like_C"/>
</dbReference>
<evidence type="ECO:0000256" key="7">
    <source>
        <dbReference type="ARBA" id="ARBA00022777"/>
    </source>
</evidence>
<dbReference type="PANTHER" id="PTHR45436">
    <property type="entry name" value="SENSOR HISTIDINE KINASE YKOH"/>
    <property type="match status" value="1"/>
</dbReference>
<dbReference type="InterPro" id="IPR003661">
    <property type="entry name" value="HisK_dim/P_dom"/>
</dbReference>